<accession>A0A1Y1VRR3</accession>
<dbReference type="AlphaFoldDB" id="A0A1Y1VRR3"/>
<name>A0A1Y1VRR3_9FUNG</name>
<organism evidence="2 4">
    <name type="scientific">Linderina pennispora</name>
    <dbReference type="NCBI Taxonomy" id="61395"/>
    <lineage>
        <taxon>Eukaryota</taxon>
        <taxon>Fungi</taxon>
        <taxon>Fungi incertae sedis</taxon>
        <taxon>Zoopagomycota</taxon>
        <taxon>Kickxellomycotina</taxon>
        <taxon>Kickxellomycetes</taxon>
        <taxon>Kickxellales</taxon>
        <taxon>Kickxellaceae</taxon>
        <taxon>Linderina</taxon>
    </lineage>
</organism>
<proteinExistence type="predicted"/>
<sequence>MLTTVFLEHAGGRVGSVSSVCCHCLPRLAPFLPGASRTLASCVNCSHLTCLPSSCMHAAQTPALFCPTLHPVFCCLCCCHLPQALGRERQAWTRSGNDEERQVVCPKDDR</sequence>
<dbReference type="RefSeq" id="XP_040739121.1">
    <property type="nucleotide sequence ID" value="XM_040891828.1"/>
</dbReference>
<reference evidence="2 4" key="1">
    <citation type="submission" date="2016-07" db="EMBL/GenBank/DDBJ databases">
        <title>Pervasive Adenine N6-methylation of Active Genes in Fungi.</title>
        <authorList>
            <consortium name="DOE Joint Genome Institute"/>
            <person name="Mondo S.J."/>
            <person name="Dannebaum R.O."/>
            <person name="Kuo R.C."/>
            <person name="Labutti K."/>
            <person name="Haridas S."/>
            <person name="Kuo A."/>
            <person name="Salamov A."/>
            <person name="Ahrendt S.R."/>
            <person name="Lipzen A."/>
            <person name="Sullivan W."/>
            <person name="Andreopoulos W.B."/>
            <person name="Clum A."/>
            <person name="Lindquist E."/>
            <person name="Daum C."/>
            <person name="Ramamoorthy G.K."/>
            <person name="Gryganskyi A."/>
            <person name="Culley D."/>
            <person name="Magnuson J.K."/>
            <person name="James T.Y."/>
            <person name="O'Malley M.A."/>
            <person name="Stajich J.E."/>
            <person name="Spatafora J.W."/>
            <person name="Visel A."/>
            <person name="Grigoriev I.V."/>
        </authorList>
    </citation>
    <scope>NUCLEOTIDE SEQUENCE [LARGE SCALE GENOMIC DNA]</scope>
    <source>
        <strain evidence="2 4">ATCC 12442</strain>
    </source>
</reference>
<protein>
    <submittedName>
        <fullName evidence="2">Uncharacterized protein</fullName>
    </submittedName>
</protein>
<keyword evidence="4" id="KW-1185">Reference proteome</keyword>
<evidence type="ECO:0000313" key="2">
    <source>
        <dbReference type="EMBL" id="ORX63968.1"/>
    </source>
</evidence>
<feature type="region of interest" description="Disordered" evidence="1">
    <location>
        <begin position="91"/>
        <end position="110"/>
    </location>
</feature>
<evidence type="ECO:0000256" key="1">
    <source>
        <dbReference type="SAM" id="MobiDB-lite"/>
    </source>
</evidence>
<dbReference type="EMBL" id="MCFD01000136">
    <property type="protein sequence ID" value="ORX63972.1"/>
    <property type="molecule type" value="Genomic_DNA"/>
</dbReference>
<gene>
    <name evidence="2" type="ORF">DL89DRAFT_57776</name>
    <name evidence="3" type="ORF">DL89DRAFT_57806</name>
</gene>
<evidence type="ECO:0000313" key="4">
    <source>
        <dbReference type="Proteomes" id="UP000193922"/>
    </source>
</evidence>
<dbReference type="Proteomes" id="UP000193922">
    <property type="component" value="Unassembled WGS sequence"/>
</dbReference>
<evidence type="ECO:0000313" key="3">
    <source>
        <dbReference type="EMBL" id="ORX63972.1"/>
    </source>
</evidence>
<dbReference type="EMBL" id="MCFD01000136">
    <property type="protein sequence ID" value="ORX63968.1"/>
    <property type="molecule type" value="Genomic_DNA"/>
</dbReference>
<dbReference type="GeneID" id="63808476"/>
<comment type="caution">
    <text evidence="2">The sequence shown here is derived from an EMBL/GenBank/DDBJ whole genome shotgun (WGS) entry which is preliminary data.</text>
</comment>